<keyword evidence="2" id="KW-1185">Reference proteome</keyword>
<proteinExistence type="predicted"/>
<dbReference type="Proteomes" id="UP000036356">
    <property type="component" value="Unassembled WGS sequence"/>
</dbReference>
<accession>A0A0J1ILS1</accession>
<organism evidence="1 2">
    <name type="scientific">Desulfosporosinus acididurans</name>
    <dbReference type="NCBI Taxonomy" id="476652"/>
    <lineage>
        <taxon>Bacteria</taxon>
        <taxon>Bacillati</taxon>
        <taxon>Bacillota</taxon>
        <taxon>Clostridia</taxon>
        <taxon>Eubacteriales</taxon>
        <taxon>Desulfitobacteriaceae</taxon>
        <taxon>Desulfosporosinus</taxon>
    </lineage>
</organism>
<name>A0A0J1ILS1_9FIRM</name>
<evidence type="ECO:0000313" key="2">
    <source>
        <dbReference type="Proteomes" id="UP000036356"/>
    </source>
</evidence>
<dbReference type="PATRIC" id="fig|476652.3.peg.2359"/>
<reference evidence="1 2" key="1">
    <citation type="submission" date="2015-06" db="EMBL/GenBank/DDBJ databases">
        <title>Draft genome of the moderately acidophilic sulfate reducer Candidatus Desulfosporosinus acididurans strain M1.</title>
        <authorList>
            <person name="Poehlein A."/>
            <person name="Petzsch P."/>
            <person name="Johnson B.D."/>
            <person name="Schloemann M."/>
            <person name="Daniel R."/>
            <person name="Muehling M."/>
        </authorList>
    </citation>
    <scope>NUCLEOTIDE SEQUENCE [LARGE SCALE GENOMIC DNA]</scope>
    <source>
        <strain evidence="1 2">M1</strain>
    </source>
</reference>
<dbReference type="EMBL" id="LDZY01000007">
    <property type="protein sequence ID" value="KLU65646.1"/>
    <property type="molecule type" value="Genomic_DNA"/>
</dbReference>
<evidence type="ECO:0000313" key="1">
    <source>
        <dbReference type="EMBL" id="KLU65646.1"/>
    </source>
</evidence>
<sequence>MLQLEWSPSFSPIYLERIEKTSKVNGTKYVSINLIYVTLREFACKNRGDEQYMAKRQEYSSQFFQQGTICCKILE</sequence>
<protein>
    <submittedName>
        <fullName evidence="1">Uncharacterized protein</fullName>
    </submittedName>
</protein>
<gene>
    <name evidence="1" type="ORF">DEAC_c22760</name>
</gene>
<dbReference type="STRING" id="476652.DEAC_c22760"/>
<dbReference type="AlphaFoldDB" id="A0A0J1ILS1"/>
<comment type="caution">
    <text evidence="1">The sequence shown here is derived from an EMBL/GenBank/DDBJ whole genome shotgun (WGS) entry which is preliminary data.</text>
</comment>